<dbReference type="SUPFAM" id="SSF51197">
    <property type="entry name" value="Clavaminate synthase-like"/>
    <property type="match status" value="1"/>
</dbReference>
<dbReference type="PANTHER" id="PTHR31630:SF6">
    <property type="entry name" value="PHYTANOYL-COA DIOXYGENASE-RELATED"/>
    <property type="match status" value="1"/>
</dbReference>
<name>A0A7S4IIZ3_9EUKA</name>
<dbReference type="InterPro" id="IPR008775">
    <property type="entry name" value="Phytyl_CoA_dOase-like"/>
</dbReference>
<reference evidence="1" key="1">
    <citation type="submission" date="2021-01" db="EMBL/GenBank/DDBJ databases">
        <authorList>
            <person name="Corre E."/>
            <person name="Pelletier E."/>
            <person name="Niang G."/>
            <person name="Scheremetjew M."/>
            <person name="Finn R."/>
            <person name="Kale V."/>
            <person name="Holt S."/>
            <person name="Cochrane G."/>
            <person name="Meng A."/>
            <person name="Brown T."/>
            <person name="Cohen L."/>
        </authorList>
    </citation>
    <scope>NUCLEOTIDE SEQUENCE</scope>
    <source>
        <strain evidence="1">DIVA3 518/3/11/1/6</strain>
    </source>
</reference>
<gene>
    <name evidence="1" type="ORF">VSP0166_LOCUS12999</name>
</gene>
<organism evidence="1">
    <name type="scientific">Vannella robusta</name>
    <dbReference type="NCBI Taxonomy" id="1487602"/>
    <lineage>
        <taxon>Eukaryota</taxon>
        <taxon>Amoebozoa</taxon>
        <taxon>Discosea</taxon>
        <taxon>Flabellinia</taxon>
        <taxon>Vannellidae</taxon>
        <taxon>Vannella</taxon>
    </lineage>
</organism>
<sequence length="342" mass="39383">MNDKGLPRDPENADFVKWFSPDEKEDYKKFFDEYGFVAVKVLTPEECKESIEDIWNFVEATNTPNKPQIVRNDWSTCTNDVWPGMKAEGILGPQLAFSRVALERRQNPVLHEVFSEILGTTELMCNHDKYGLFRPTKDVDVNGETRNFPERKTMENLHLDGNPWSYEKHPSSESASDSLRYLCTADFIQENNNLGPYNEGNLYVQGLLNFMDNRPEDGGFQLVPGFYKNMKEWVQDTQDSLGKRFEHRSFIMLPNDLPELRSAERISVPAGCVVIWNQYTAHGSKPNQSSRPRFAQFTKFFPAIDFNSERAKNRAKAVSKRIKKIDFEPSPLGAKIFGLEPY</sequence>
<dbReference type="AlphaFoldDB" id="A0A7S4IIZ3"/>
<protein>
    <recommendedName>
        <fullName evidence="2">Phytanoyl-CoA dioxygenase</fullName>
    </recommendedName>
</protein>
<proteinExistence type="predicted"/>
<dbReference type="Gene3D" id="2.60.120.620">
    <property type="entry name" value="q2cbj1_9rhob like domain"/>
    <property type="match status" value="1"/>
</dbReference>
<evidence type="ECO:0008006" key="2">
    <source>
        <dbReference type="Google" id="ProtNLM"/>
    </source>
</evidence>
<accession>A0A7S4IIZ3</accession>
<dbReference type="EMBL" id="HBKP01018345">
    <property type="protein sequence ID" value="CAE2230634.1"/>
    <property type="molecule type" value="Transcribed_RNA"/>
</dbReference>
<dbReference type="Pfam" id="PF05721">
    <property type="entry name" value="PhyH"/>
    <property type="match status" value="1"/>
</dbReference>
<dbReference type="PANTHER" id="PTHR31630">
    <property type="entry name" value="PHYTANOYL-COA DIOXYGENASE-RELATED-RELATED"/>
    <property type="match status" value="1"/>
</dbReference>
<evidence type="ECO:0000313" key="1">
    <source>
        <dbReference type="EMBL" id="CAE2230634.1"/>
    </source>
</evidence>